<dbReference type="Proteomes" id="UP000305401">
    <property type="component" value="Unassembled WGS sequence"/>
</dbReference>
<sequence length="191" mass="20464">MTDIFFHPSAVIDEGAIIGPGCKIWHFTHIMSGAEIGADCNIGQNVMIATGVKLGHNVKIQNNVSIYTGVVCEDNVFLGPSCVFTNIKNPRSEISRRDQYISTIVRQGATIGANATIVCGIEIGKYALVGAGAVVTKSIPDYAIVMGVPARITGWISRHGYKLEFDKDGIAVCKESGTKYKISGNHVHAIE</sequence>
<name>A0AC61S895_9BACT</name>
<gene>
    <name evidence="1" type="ORF">E5990_00470</name>
</gene>
<comment type="caution">
    <text evidence="1">The sequence shown here is derived from an EMBL/GenBank/DDBJ whole genome shotgun (WGS) entry which is preliminary data.</text>
</comment>
<dbReference type="EMBL" id="SSTG01000002">
    <property type="protein sequence ID" value="THG55314.1"/>
    <property type="molecule type" value="Genomic_DNA"/>
</dbReference>
<evidence type="ECO:0000313" key="1">
    <source>
        <dbReference type="EMBL" id="THG55314.1"/>
    </source>
</evidence>
<reference evidence="1" key="1">
    <citation type="submission" date="2019-04" db="EMBL/GenBank/DDBJ databases">
        <title>Microbes associate with the intestines of laboratory mice.</title>
        <authorList>
            <person name="Navarre W."/>
            <person name="Wong E."/>
            <person name="Huang K.C."/>
            <person name="Tropini C."/>
            <person name="Ng K."/>
            <person name="Yu B."/>
        </authorList>
    </citation>
    <scope>NUCLEOTIDE SEQUENCE</scope>
    <source>
        <strain evidence="1">NM86_A22</strain>
    </source>
</reference>
<evidence type="ECO:0000313" key="2">
    <source>
        <dbReference type="Proteomes" id="UP000305401"/>
    </source>
</evidence>
<protein>
    <submittedName>
        <fullName evidence="1">N-acetyltransferase</fullName>
    </submittedName>
</protein>
<accession>A0AC61S895</accession>
<keyword evidence="2" id="KW-1185">Reference proteome</keyword>
<organism evidence="1 2">
    <name type="scientific">Muribaculum caecicola</name>
    <dbReference type="NCBI Taxonomy" id="3038144"/>
    <lineage>
        <taxon>Bacteria</taxon>
        <taxon>Pseudomonadati</taxon>
        <taxon>Bacteroidota</taxon>
        <taxon>Bacteroidia</taxon>
        <taxon>Bacteroidales</taxon>
        <taxon>Muribaculaceae</taxon>
        <taxon>Muribaculum</taxon>
    </lineage>
</organism>
<proteinExistence type="predicted"/>